<proteinExistence type="predicted"/>
<organism evidence="2">
    <name type="scientific">Halobacterium sp. NMX12-1</name>
    <dbReference type="NCBI Taxonomy" id="3166650"/>
    <lineage>
        <taxon>Archaea</taxon>
        <taxon>Methanobacteriati</taxon>
        <taxon>Methanobacteriota</taxon>
        <taxon>Stenosarchaea group</taxon>
        <taxon>Halobacteria</taxon>
        <taxon>Halobacteriales</taxon>
        <taxon>Halobacteriaceae</taxon>
        <taxon>Halobacterium</taxon>
    </lineage>
</organism>
<dbReference type="RefSeq" id="WP_353633304.1">
    <property type="nucleotide sequence ID" value="NZ_CP159203.1"/>
</dbReference>
<evidence type="ECO:0000256" key="1">
    <source>
        <dbReference type="SAM" id="MobiDB-lite"/>
    </source>
</evidence>
<gene>
    <name evidence="2" type="ORF">ABSL23_00860</name>
</gene>
<dbReference type="AlphaFoldDB" id="A0AAU8C8U7"/>
<accession>A0AAU8C8U7</accession>
<dbReference type="KEGG" id="hanx:ABSL23_00860"/>
<feature type="region of interest" description="Disordered" evidence="1">
    <location>
        <begin position="153"/>
        <end position="186"/>
    </location>
</feature>
<evidence type="ECO:0008006" key="3">
    <source>
        <dbReference type="Google" id="ProtNLM"/>
    </source>
</evidence>
<keyword evidence="2" id="KW-0614">Plasmid</keyword>
<evidence type="ECO:0000313" key="2">
    <source>
        <dbReference type="EMBL" id="XCF15190.1"/>
    </source>
</evidence>
<dbReference type="GeneID" id="91107656"/>
<protein>
    <recommendedName>
        <fullName evidence="3">Type IV pilin</fullName>
    </recommendedName>
</protein>
<feature type="compositionally biased region" description="Low complexity" evidence="1">
    <location>
        <begin position="156"/>
        <end position="175"/>
    </location>
</feature>
<dbReference type="EMBL" id="CP159203">
    <property type="protein sequence ID" value="XCF15190.1"/>
    <property type="molecule type" value="Genomic_DNA"/>
</dbReference>
<name>A0AAU8C8U7_9EURY</name>
<geneLocation type="plasmid" evidence="2">
    <name>pNMX12-1_234</name>
</geneLocation>
<sequence>MSEHLSVIVVAVFGVVLALGVGAVFATGAVGGVDGFFGEDSEPPKLLSFDTATVQCIDDTISNSSTSIVAGDANTNITYARNVSLPSPAYGVGNATFERVNESTYKLAVPIEEQDNGTRDCPGAVRYTASVQIPAGEDPWNIIIKHNNSTETTIYGNSSSSPFGGSASAGGSVSADPPRNQTTAST</sequence>
<reference evidence="2" key="1">
    <citation type="submission" date="2024-06" db="EMBL/GenBank/DDBJ databases">
        <title>Genome Sequence of an extremely halophilic archaeon isolated from Permian era halite, Salado Formation, Carlsbad, New Mexico: Halobacterium sp. strain NMX12-1.</title>
        <authorList>
            <person name="Sotoa L."/>
            <person name="DasSarma P."/>
            <person name="Anton B.P."/>
            <person name="Vincze T."/>
            <person name="Verma I."/>
            <person name="Eralp B."/>
            <person name="Powers D.W."/>
            <person name="Dozier B.L."/>
            <person name="Roberts R.J."/>
            <person name="DasSarma S."/>
        </authorList>
    </citation>
    <scope>NUCLEOTIDE SEQUENCE</scope>
    <source>
        <strain evidence="2">NMX12-1</strain>
        <plasmid evidence="2">pNMX12-1_234</plasmid>
    </source>
</reference>